<dbReference type="EMBL" id="AHON02000032">
    <property type="protein sequence ID" value="EKO34245.1"/>
    <property type="molecule type" value="Genomic_DNA"/>
</dbReference>
<name>A0A0E2BG06_9LEPT</name>
<gene>
    <name evidence="1" type="ORF">LEP1GSC179_1865</name>
</gene>
<dbReference type="AlphaFoldDB" id="A0A0E2BG06"/>
<evidence type="ECO:0000313" key="2">
    <source>
        <dbReference type="Proteomes" id="UP000006329"/>
    </source>
</evidence>
<proteinExistence type="predicted"/>
<organism evidence="1 2">
    <name type="scientific">Leptospira santarosai str. MOR084</name>
    <dbReference type="NCBI Taxonomy" id="1049984"/>
    <lineage>
        <taxon>Bacteria</taxon>
        <taxon>Pseudomonadati</taxon>
        <taxon>Spirochaetota</taxon>
        <taxon>Spirochaetia</taxon>
        <taxon>Leptospirales</taxon>
        <taxon>Leptospiraceae</taxon>
        <taxon>Leptospira</taxon>
    </lineage>
</organism>
<evidence type="ECO:0000313" key="1">
    <source>
        <dbReference type="EMBL" id="EKO34245.1"/>
    </source>
</evidence>
<accession>A0A0E2BG06</accession>
<dbReference type="Proteomes" id="UP000006329">
    <property type="component" value="Unassembled WGS sequence"/>
</dbReference>
<comment type="caution">
    <text evidence="1">The sequence shown here is derived from an EMBL/GenBank/DDBJ whole genome shotgun (WGS) entry which is preliminary data.</text>
</comment>
<reference evidence="1" key="1">
    <citation type="submission" date="2012-10" db="EMBL/GenBank/DDBJ databases">
        <authorList>
            <person name="Harkins D.M."/>
            <person name="Durkin A.S."/>
            <person name="Brinkac L.M."/>
            <person name="Haft D.H."/>
            <person name="Selengut J.D."/>
            <person name="Sanka R."/>
            <person name="DePew J."/>
            <person name="Purushe J."/>
            <person name="Matthias M.A."/>
            <person name="Vinetz J.M."/>
            <person name="Sutton G.G."/>
            <person name="Nierman W.C."/>
            <person name="Fouts D.E."/>
        </authorList>
    </citation>
    <scope>NUCLEOTIDE SEQUENCE [LARGE SCALE GENOMIC DNA]</scope>
    <source>
        <strain evidence="1">MOR084</strain>
    </source>
</reference>
<protein>
    <submittedName>
        <fullName evidence="1">Uncharacterized protein</fullName>
    </submittedName>
</protein>
<keyword evidence="2" id="KW-1185">Reference proteome</keyword>
<sequence>MESSLPILFIRKNFESRFKNKLVSDLRKNFRFVVLSIFFPSNLLKNLPQNPVV</sequence>